<gene>
    <name evidence="1" type="ORF">U0035_05540</name>
</gene>
<evidence type="ECO:0000313" key="1">
    <source>
        <dbReference type="EMBL" id="WQD39609.1"/>
    </source>
</evidence>
<evidence type="ECO:0000313" key="2">
    <source>
        <dbReference type="Proteomes" id="UP001325680"/>
    </source>
</evidence>
<keyword evidence="2" id="KW-1185">Reference proteome</keyword>
<dbReference type="Proteomes" id="UP001325680">
    <property type="component" value="Chromosome"/>
</dbReference>
<sequence>MKSSISAGKYTKTSLLPTHSMLYDYVKNWYFSELEKVNDITGHIWAVFDEERKNH</sequence>
<proteinExistence type="predicted"/>
<organism evidence="1 2">
    <name type="scientific">Niabella yanshanensis</name>
    <dbReference type="NCBI Taxonomy" id="577386"/>
    <lineage>
        <taxon>Bacteria</taxon>
        <taxon>Pseudomonadati</taxon>
        <taxon>Bacteroidota</taxon>
        <taxon>Chitinophagia</taxon>
        <taxon>Chitinophagales</taxon>
        <taxon>Chitinophagaceae</taxon>
        <taxon>Niabella</taxon>
    </lineage>
</organism>
<protein>
    <submittedName>
        <fullName evidence="1">Uncharacterized protein</fullName>
    </submittedName>
</protein>
<reference evidence="1 2" key="1">
    <citation type="submission" date="2023-12" db="EMBL/GenBank/DDBJ databases">
        <title>Genome sequencing and assembly of bacterial species from a model synthetic community.</title>
        <authorList>
            <person name="Hogle S.L."/>
        </authorList>
    </citation>
    <scope>NUCLEOTIDE SEQUENCE [LARGE SCALE GENOMIC DNA]</scope>
    <source>
        <strain evidence="1 2">HAMBI_3031</strain>
    </source>
</reference>
<dbReference type="RefSeq" id="WP_162817730.1">
    <property type="nucleotide sequence ID" value="NZ_CP139960.1"/>
</dbReference>
<dbReference type="EMBL" id="CP139960">
    <property type="protein sequence ID" value="WQD39609.1"/>
    <property type="molecule type" value="Genomic_DNA"/>
</dbReference>
<name>A0ABZ0W9I4_9BACT</name>
<accession>A0ABZ0W9I4</accession>